<evidence type="ECO:0000313" key="3">
    <source>
        <dbReference type="Proteomes" id="UP000198649"/>
    </source>
</evidence>
<dbReference type="Proteomes" id="UP000198649">
    <property type="component" value="Unassembled WGS sequence"/>
</dbReference>
<feature type="transmembrane region" description="Helical" evidence="1">
    <location>
        <begin position="20"/>
        <end position="42"/>
    </location>
</feature>
<keyword evidence="1" id="KW-1133">Transmembrane helix</keyword>
<organism evidence="2 3">
    <name type="scientific">Nocardioides psychrotolerans</name>
    <dbReference type="NCBI Taxonomy" id="1005945"/>
    <lineage>
        <taxon>Bacteria</taxon>
        <taxon>Bacillati</taxon>
        <taxon>Actinomycetota</taxon>
        <taxon>Actinomycetes</taxon>
        <taxon>Propionibacteriales</taxon>
        <taxon>Nocardioidaceae</taxon>
        <taxon>Nocardioides</taxon>
    </lineage>
</organism>
<dbReference type="EMBL" id="FOQG01000008">
    <property type="protein sequence ID" value="SFI44183.1"/>
    <property type="molecule type" value="Genomic_DNA"/>
</dbReference>
<keyword evidence="1" id="KW-0472">Membrane</keyword>
<sequence length="141" mass="14870">MDDLDPETRPPPSPANARAAALGVVVLALGLMVALGLVAAALDRRTDWQRPMYEDVLAVAQLEWEQIQLAGAPLEFALTEDGRQVLGGQDVVLSPGTTSLSVQVEGKTYCVGAANERGDETGALCFDGEGLPDSILDHRVS</sequence>
<gene>
    <name evidence="2" type="ORF">SAMN05216561_108160</name>
</gene>
<protein>
    <submittedName>
        <fullName evidence="2">Uncharacterized protein</fullName>
    </submittedName>
</protein>
<dbReference type="RefSeq" id="WP_091113521.1">
    <property type="nucleotide sequence ID" value="NZ_BKAF01000036.1"/>
</dbReference>
<keyword evidence="1" id="KW-0812">Transmembrane</keyword>
<proteinExistence type="predicted"/>
<evidence type="ECO:0000256" key="1">
    <source>
        <dbReference type="SAM" id="Phobius"/>
    </source>
</evidence>
<dbReference type="AlphaFoldDB" id="A0A1I3I8V5"/>
<keyword evidence="3" id="KW-1185">Reference proteome</keyword>
<reference evidence="2 3" key="1">
    <citation type="submission" date="2016-10" db="EMBL/GenBank/DDBJ databases">
        <authorList>
            <person name="de Groot N.N."/>
        </authorList>
    </citation>
    <scope>NUCLEOTIDE SEQUENCE [LARGE SCALE GENOMIC DNA]</scope>
    <source>
        <strain evidence="2 3">CGMCC 1.11156</strain>
    </source>
</reference>
<dbReference type="OrthoDB" id="10000994at2"/>
<accession>A0A1I3I8V5</accession>
<evidence type="ECO:0000313" key="2">
    <source>
        <dbReference type="EMBL" id="SFI44183.1"/>
    </source>
</evidence>
<name>A0A1I3I8V5_9ACTN</name>